<accession>A0ABP3XU83</accession>
<proteinExistence type="predicted"/>
<evidence type="ECO:0000313" key="1">
    <source>
        <dbReference type="EMBL" id="GAA0871748.1"/>
    </source>
</evidence>
<organism evidence="1 2">
    <name type="scientific">Gangjinia marincola</name>
    <dbReference type="NCBI Taxonomy" id="578463"/>
    <lineage>
        <taxon>Bacteria</taxon>
        <taxon>Pseudomonadati</taxon>
        <taxon>Bacteroidota</taxon>
        <taxon>Flavobacteriia</taxon>
        <taxon>Flavobacteriales</taxon>
        <taxon>Flavobacteriaceae</taxon>
        <taxon>Gangjinia</taxon>
    </lineage>
</organism>
<protein>
    <submittedName>
        <fullName evidence="1">Uncharacterized protein</fullName>
    </submittedName>
</protein>
<dbReference type="EMBL" id="BAAAFG010000005">
    <property type="protein sequence ID" value="GAA0871748.1"/>
    <property type="molecule type" value="Genomic_DNA"/>
</dbReference>
<name>A0ABP3XU83_9FLAO</name>
<gene>
    <name evidence="1" type="ORF">GCM10009117_08940</name>
</gene>
<evidence type="ECO:0000313" key="2">
    <source>
        <dbReference type="Proteomes" id="UP001500507"/>
    </source>
</evidence>
<keyword evidence="2" id="KW-1185">Reference proteome</keyword>
<reference evidence="2" key="1">
    <citation type="journal article" date="2019" name="Int. J. Syst. Evol. Microbiol.">
        <title>The Global Catalogue of Microorganisms (GCM) 10K type strain sequencing project: providing services to taxonomists for standard genome sequencing and annotation.</title>
        <authorList>
            <consortium name="The Broad Institute Genomics Platform"/>
            <consortium name="The Broad Institute Genome Sequencing Center for Infectious Disease"/>
            <person name="Wu L."/>
            <person name="Ma J."/>
        </authorList>
    </citation>
    <scope>NUCLEOTIDE SEQUENCE [LARGE SCALE GENOMIC DNA]</scope>
    <source>
        <strain evidence="2">JCM 16082</strain>
    </source>
</reference>
<dbReference type="Proteomes" id="UP001500507">
    <property type="component" value="Unassembled WGS sequence"/>
</dbReference>
<sequence length="89" mass="10489">MSYQVNFVNESPHELSRLIRSMHRDRIAEACKDKGLPYPQNPDWFLLWVRRGKICLAYRYTKGGHPTELLDIHPVELPQSGWTMHLTNK</sequence>
<comment type="caution">
    <text evidence="1">The sequence shown here is derived from an EMBL/GenBank/DDBJ whole genome shotgun (WGS) entry which is preliminary data.</text>
</comment>